<comment type="caution">
    <text evidence="2">The sequence shown here is derived from an EMBL/GenBank/DDBJ whole genome shotgun (WGS) entry which is preliminary data.</text>
</comment>
<accession>A0A8J3I627</accession>
<evidence type="ECO:0000313" key="3">
    <source>
        <dbReference type="Proteomes" id="UP000612362"/>
    </source>
</evidence>
<dbReference type="Proteomes" id="UP000612362">
    <property type="component" value="Unassembled WGS sequence"/>
</dbReference>
<sequence length="115" mass="13362">MNPEITEYIEKIDQPWQIEVCNRLRQIILQTVPEVEELKLYSRPHYKKGGDYLCVFNVAKKWVNVMLFNAQALDNPKAFGTLSPNGDRVTAKIEESQDFNYELFATLLQQAAQVR</sequence>
<dbReference type="EMBL" id="BNJF01000005">
    <property type="protein sequence ID" value="GHO49311.1"/>
    <property type="molecule type" value="Genomic_DNA"/>
</dbReference>
<dbReference type="InterPro" id="IPR014922">
    <property type="entry name" value="YdhG-like"/>
</dbReference>
<proteinExistence type="predicted"/>
<reference evidence="2" key="1">
    <citation type="submission" date="2020-10" db="EMBL/GenBank/DDBJ databases">
        <title>Taxonomic study of unclassified bacteria belonging to the class Ktedonobacteria.</title>
        <authorList>
            <person name="Yabe S."/>
            <person name="Wang C.M."/>
            <person name="Zheng Y."/>
            <person name="Sakai Y."/>
            <person name="Cavaletti L."/>
            <person name="Monciardini P."/>
            <person name="Donadio S."/>
        </authorList>
    </citation>
    <scope>NUCLEOTIDE SEQUENCE</scope>
    <source>
        <strain evidence="2">SOSP1-1</strain>
    </source>
</reference>
<evidence type="ECO:0000259" key="1">
    <source>
        <dbReference type="Pfam" id="PF08818"/>
    </source>
</evidence>
<dbReference type="Pfam" id="PF08818">
    <property type="entry name" value="DUF1801"/>
    <property type="match status" value="1"/>
</dbReference>
<evidence type="ECO:0000313" key="2">
    <source>
        <dbReference type="EMBL" id="GHO49311.1"/>
    </source>
</evidence>
<dbReference type="AlphaFoldDB" id="A0A8J3I627"/>
<name>A0A8J3I627_9CHLR</name>
<keyword evidence="3" id="KW-1185">Reference proteome</keyword>
<protein>
    <recommendedName>
        <fullName evidence="1">YdhG-like domain-containing protein</fullName>
    </recommendedName>
</protein>
<dbReference type="Gene3D" id="3.90.1150.200">
    <property type="match status" value="1"/>
</dbReference>
<dbReference type="SUPFAM" id="SSF159888">
    <property type="entry name" value="YdhG-like"/>
    <property type="match status" value="1"/>
</dbReference>
<organism evidence="2 3">
    <name type="scientific">Ktedonospora formicarum</name>
    <dbReference type="NCBI Taxonomy" id="2778364"/>
    <lineage>
        <taxon>Bacteria</taxon>
        <taxon>Bacillati</taxon>
        <taxon>Chloroflexota</taxon>
        <taxon>Ktedonobacteria</taxon>
        <taxon>Ktedonobacterales</taxon>
        <taxon>Ktedonobacteraceae</taxon>
        <taxon>Ktedonospora</taxon>
    </lineage>
</organism>
<gene>
    <name evidence="2" type="ORF">KSX_74740</name>
</gene>
<feature type="domain" description="YdhG-like" evidence="1">
    <location>
        <begin position="19"/>
        <end position="111"/>
    </location>
</feature>
<dbReference type="RefSeq" id="WP_220198450.1">
    <property type="nucleotide sequence ID" value="NZ_BNJF01000005.1"/>
</dbReference>